<dbReference type="Proteomes" id="UP000299102">
    <property type="component" value="Unassembled WGS sequence"/>
</dbReference>
<dbReference type="PRINTS" id="PR00463">
    <property type="entry name" value="EP450I"/>
</dbReference>
<evidence type="ECO:0000256" key="14">
    <source>
        <dbReference type="ARBA" id="ARBA00047827"/>
    </source>
</evidence>
<dbReference type="EMBL" id="BGZK01000703">
    <property type="protein sequence ID" value="GBP56871.1"/>
    <property type="molecule type" value="Genomic_DNA"/>
</dbReference>
<keyword evidence="8" id="KW-0256">Endoplasmic reticulum</keyword>
<keyword evidence="9" id="KW-0492">Microsome</keyword>
<dbReference type="InterPro" id="IPR002401">
    <property type="entry name" value="Cyt_P450_E_grp-I"/>
</dbReference>
<evidence type="ECO:0000256" key="1">
    <source>
        <dbReference type="ARBA" id="ARBA00001971"/>
    </source>
</evidence>
<dbReference type="AlphaFoldDB" id="A0A4C1WZQ8"/>
<organism evidence="15 16">
    <name type="scientific">Eumeta variegata</name>
    <name type="common">Bagworm moth</name>
    <name type="synonym">Eumeta japonica</name>
    <dbReference type="NCBI Taxonomy" id="151549"/>
    <lineage>
        <taxon>Eukaryota</taxon>
        <taxon>Metazoa</taxon>
        <taxon>Ecdysozoa</taxon>
        <taxon>Arthropoda</taxon>
        <taxon>Hexapoda</taxon>
        <taxon>Insecta</taxon>
        <taxon>Pterygota</taxon>
        <taxon>Neoptera</taxon>
        <taxon>Endopterygota</taxon>
        <taxon>Lepidoptera</taxon>
        <taxon>Glossata</taxon>
        <taxon>Ditrysia</taxon>
        <taxon>Tineoidea</taxon>
        <taxon>Psychidae</taxon>
        <taxon>Oiketicinae</taxon>
        <taxon>Eumeta</taxon>
    </lineage>
</organism>
<keyword evidence="16" id="KW-1185">Reference proteome</keyword>
<gene>
    <name evidence="15" type="ORF">EVAR_41619_1</name>
</gene>
<dbReference type="Pfam" id="PF00067">
    <property type="entry name" value="p450"/>
    <property type="match status" value="1"/>
</dbReference>
<evidence type="ECO:0000256" key="3">
    <source>
        <dbReference type="ARBA" id="ARBA00004406"/>
    </source>
</evidence>
<keyword evidence="7" id="KW-0479">Metal-binding</keyword>
<evidence type="ECO:0000256" key="12">
    <source>
        <dbReference type="ARBA" id="ARBA00023033"/>
    </source>
</evidence>
<evidence type="ECO:0000256" key="10">
    <source>
        <dbReference type="ARBA" id="ARBA00023002"/>
    </source>
</evidence>
<evidence type="ECO:0000256" key="11">
    <source>
        <dbReference type="ARBA" id="ARBA00023004"/>
    </source>
</evidence>
<evidence type="ECO:0000256" key="6">
    <source>
        <dbReference type="ARBA" id="ARBA00022617"/>
    </source>
</evidence>
<comment type="catalytic activity">
    <reaction evidence="14">
        <text>an organic molecule + reduced [NADPH--hemoprotein reductase] + O2 = an alcohol + oxidized [NADPH--hemoprotein reductase] + H2O + H(+)</text>
        <dbReference type="Rhea" id="RHEA:17149"/>
        <dbReference type="Rhea" id="RHEA-COMP:11964"/>
        <dbReference type="Rhea" id="RHEA-COMP:11965"/>
        <dbReference type="ChEBI" id="CHEBI:15377"/>
        <dbReference type="ChEBI" id="CHEBI:15378"/>
        <dbReference type="ChEBI" id="CHEBI:15379"/>
        <dbReference type="ChEBI" id="CHEBI:30879"/>
        <dbReference type="ChEBI" id="CHEBI:57618"/>
        <dbReference type="ChEBI" id="CHEBI:58210"/>
        <dbReference type="ChEBI" id="CHEBI:142491"/>
        <dbReference type="EC" id="1.14.14.1"/>
    </reaction>
</comment>
<dbReference type="PANTHER" id="PTHR24292:SF54">
    <property type="entry name" value="CYP9F3-RELATED"/>
    <property type="match status" value="1"/>
</dbReference>
<keyword evidence="6" id="KW-0349">Heme</keyword>
<dbReference type="InterPro" id="IPR001128">
    <property type="entry name" value="Cyt_P450"/>
</dbReference>
<dbReference type="GO" id="GO:0005506">
    <property type="term" value="F:iron ion binding"/>
    <property type="evidence" value="ECO:0007669"/>
    <property type="project" value="InterPro"/>
</dbReference>
<dbReference type="GO" id="GO:0016712">
    <property type="term" value="F:oxidoreductase activity, acting on paired donors, with incorporation or reduction of molecular oxygen, reduced flavin or flavoprotein as one donor, and incorporation of one atom of oxygen"/>
    <property type="evidence" value="ECO:0007669"/>
    <property type="project" value="UniProtKB-EC"/>
</dbReference>
<dbReference type="InterPro" id="IPR036396">
    <property type="entry name" value="Cyt_P450_sf"/>
</dbReference>
<dbReference type="Gene3D" id="1.10.630.10">
    <property type="entry name" value="Cytochrome P450"/>
    <property type="match status" value="1"/>
</dbReference>
<evidence type="ECO:0000256" key="7">
    <source>
        <dbReference type="ARBA" id="ARBA00022723"/>
    </source>
</evidence>
<evidence type="ECO:0000256" key="8">
    <source>
        <dbReference type="ARBA" id="ARBA00022824"/>
    </source>
</evidence>
<dbReference type="OrthoDB" id="2789670at2759"/>
<keyword evidence="10" id="KW-0560">Oxidoreductase</keyword>
<keyword evidence="12" id="KW-0503">Monooxygenase</keyword>
<name>A0A4C1WZQ8_EUMVA</name>
<protein>
    <recommendedName>
        <fullName evidence="5">unspecific monooxygenase</fullName>
        <ecNumber evidence="5">1.14.14.1</ecNumber>
    </recommendedName>
</protein>
<comment type="similarity">
    <text evidence="4">Belongs to the cytochrome P450 family.</text>
</comment>
<comment type="subcellular location">
    <subcellularLocation>
        <location evidence="3">Endoplasmic reticulum membrane</location>
        <topology evidence="3">Peripheral membrane protein</topology>
    </subcellularLocation>
    <subcellularLocation>
        <location evidence="2">Microsome membrane</location>
        <topology evidence="2">Peripheral membrane protein</topology>
    </subcellularLocation>
</comment>
<comment type="cofactor">
    <cofactor evidence="1">
        <name>heme</name>
        <dbReference type="ChEBI" id="CHEBI:30413"/>
    </cofactor>
</comment>
<dbReference type="SUPFAM" id="SSF48264">
    <property type="entry name" value="Cytochrome P450"/>
    <property type="match status" value="1"/>
</dbReference>
<sequence>MVFDETLRKYPVVGLILRKCGYGYKFSDTKITLEKGVLVFIPVSAIHHDPKYYRDPEEFDPERFSPENKSKIPSCAYLPFGDGPRMRFAEVQSMIGLAAFLNKFKVEASSKAKKNLEIDPTALTLTSKDGIWVNIKRRY</sequence>
<evidence type="ECO:0000256" key="4">
    <source>
        <dbReference type="ARBA" id="ARBA00010617"/>
    </source>
</evidence>
<evidence type="ECO:0000256" key="5">
    <source>
        <dbReference type="ARBA" id="ARBA00012109"/>
    </source>
</evidence>
<dbReference type="EC" id="1.14.14.1" evidence="5"/>
<dbReference type="STRING" id="151549.A0A4C1WZQ8"/>
<accession>A0A4C1WZQ8</accession>
<evidence type="ECO:0000256" key="9">
    <source>
        <dbReference type="ARBA" id="ARBA00022848"/>
    </source>
</evidence>
<reference evidence="15 16" key="1">
    <citation type="journal article" date="2019" name="Commun. Biol.">
        <title>The bagworm genome reveals a unique fibroin gene that provides high tensile strength.</title>
        <authorList>
            <person name="Kono N."/>
            <person name="Nakamura H."/>
            <person name="Ohtoshi R."/>
            <person name="Tomita M."/>
            <person name="Numata K."/>
            <person name="Arakawa K."/>
        </authorList>
    </citation>
    <scope>NUCLEOTIDE SEQUENCE [LARGE SCALE GENOMIC DNA]</scope>
</reference>
<evidence type="ECO:0000313" key="15">
    <source>
        <dbReference type="EMBL" id="GBP56871.1"/>
    </source>
</evidence>
<dbReference type="InterPro" id="IPR050476">
    <property type="entry name" value="Insect_CytP450_Detox"/>
</dbReference>
<dbReference type="PANTHER" id="PTHR24292">
    <property type="entry name" value="CYTOCHROME P450"/>
    <property type="match status" value="1"/>
</dbReference>
<evidence type="ECO:0000256" key="2">
    <source>
        <dbReference type="ARBA" id="ARBA00004174"/>
    </source>
</evidence>
<keyword evidence="11" id="KW-0408">Iron</keyword>
<dbReference type="GO" id="GO:0020037">
    <property type="term" value="F:heme binding"/>
    <property type="evidence" value="ECO:0007669"/>
    <property type="project" value="InterPro"/>
</dbReference>
<evidence type="ECO:0000313" key="16">
    <source>
        <dbReference type="Proteomes" id="UP000299102"/>
    </source>
</evidence>
<proteinExistence type="inferred from homology"/>
<keyword evidence="13" id="KW-0472">Membrane</keyword>
<dbReference type="GO" id="GO:0005789">
    <property type="term" value="C:endoplasmic reticulum membrane"/>
    <property type="evidence" value="ECO:0007669"/>
    <property type="project" value="UniProtKB-SubCell"/>
</dbReference>
<evidence type="ECO:0000256" key="13">
    <source>
        <dbReference type="ARBA" id="ARBA00023136"/>
    </source>
</evidence>
<comment type="caution">
    <text evidence="15">The sequence shown here is derived from an EMBL/GenBank/DDBJ whole genome shotgun (WGS) entry which is preliminary data.</text>
</comment>